<keyword evidence="2" id="KW-1185">Reference proteome</keyword>
<dbReference type="Proteomes" id="UP000323506">
    <property type="component" value="Chromosome D02"/>
</dbReference>
<name>A0A5D2DE53_GOSDA</name>
<gene>
    <name evidence="1" type="ORF">ES288_D02G175500v1</name>
</gene>
<proteinExistence type="predicted"/>
<accession>A0A5D2DE53</accession>
<dbReference type="AlphaFoldDB" id="A0A5D2DE53"/>
<dbReference type="EMBL" id="CM017702">
    <property type="protein sequence ID" value="TYG79917.1"/>
    <property type="molecule type" value="Genomic_DNA"/>
</dbReference>
<sequence length="88" mass="10034">MKMEEEANPKIETGKNISKWLASPQTFFLFLDLGLTFKFSTMPSSSNPLPFLLIELASFNRSRPSDKSTSHPNTTLRRVCGKFVCQQY</sequence>
<protein>
    <submittedName>
        <fullName evidence="1">Uncharacterized protein</fullName>
    </submittedName>
</protein>
<evidence type="ECO:0000313" key="1">
    <source>
        <dbReference type="EMBL" id="TYG79917.1"/>
    </source>
</evidence>
<reference evidence="1 2" key="1">
    <citation type="submission" date="2019-06" db="EMBL/GenBank/DDBJ databases">
        <title>WGS assembly of Gossypium darwinii.</title>
        <authorList>
            <person name="Chen Z.J."/>
            <person name="Sreedasyam A."/>
            <person name="Ando A."/>
            <person name="Song Q."/>
            <person name="De L."/>
            <person name="Hulse-Kemp A."/>
            <person name="Ding M."/>
            <person name="Ye W."/>
            <person name="Kirkbride R."/>
            <person name="Jenkins J."/>
            <person name="Plott C."/>
            <person name="Lovell J."/>
            <person name="Lin Y.-M."/>
            <person name="Vaughn R."/>
            <person name="Liu B."/>
            <person name="Li W."/>
            <person name="Simpson S."/>
            <person name="Scheffler B."/>
            <person name="Saski C."/>
            <person name="Grover C."/>
            <person name="Hu G."/>
            <person name="Conover J."/>
            <person name="Carlson J."/>
            <person name="Shu S."/>
            <person name="Boston L."/>
            <person name="Williams M."/>
            <person name="Peterson D."/>
            <person name="Mcgee K."/>
            <person name="Jones D."/>
            <person name="Wendel J."/>
            <person name="Stelly D."/>
            <person name="Grimwood J."/>
            <person name="Schmutz J."/>
        </authorList>
    </citation>
    <scope>NUCLEOTIDE SEQUENCE [LARGE SCALE GENOMIC DNA]</scope>
    <source>
        <strain evidence="1">1808015.09</strain>
    </source>
</reference>
<organism evidence="1 2">
    <name type="scientific">Gossypium darwinii</name>
    <name type="common">Darwin's cotton</name>
    <name type="synonym">Gossypium barbadense var. darwinii</name>
    <dbReference type="NCBI Taxonomy" id="34276"/>
    <lineage>
        <taxon>Eukaryota</taxon>
        <taxon>Viridiplantae</taxon>
        <taxon>Streptophyta</taxon>
        <taxon>Embryophyta</taxon>
        <taxon>Tracheophyta</taxon>
        <taxon>Spermatophyta</taxon>
        <taxon>Magnoliopsida</taxon>
        <taxon>eudicotyledons</taxon>
        <taxon>Gunneridae</taxon>
        <taxon>Pentapetalae</taxon>
        <taxon>rosids</taxon>
        <taxon>malvids</taxon>
        <taxon>Malvales</taxon>
        <taxon>Malvaceae</taxon>
        <taxon>Malvoideae</taxon>
        <taxon>Gossypium</taxon>
    </lineage>
</organism>
<evidence type="ECO:0000313" key="2">
    <source>
        <dbReference type="Proteomes" id="UP000323506"/>
    </source>
</evidence>